<evidence type="ECO:0000313" key="2">
    <source>
        <dbReference type="Proteomes" id="UP000036756"/>
    </source>
</evidence>
<keyword evidence="2" id="KW-1185">Reference proteome</keyword>
<gene>
    <name evidence="1" type="ORF">CLCY_4c02480</name>
</gene>
<proteinExistence type="predicted"/>
<dbReference type="RefSeq" id="WP_048570357.1">
    <property type="nucleotide sequence ID" value="NZ_LFVU01000024.1"/>
</dbReference>
<comment type="caution">
    <text evidence="1">The sequence shown here is derived from an EMBL/GenBank/DDBJ whole genome shotgun (WGS) entry which is preliminary data.</text>
</comment>
<name>A0A0J8D890_CLOCY</name>
<dbReference type="EMBL" id="LFVU01000024">
    <property type="protein sequence ID" value="KMT22275.1"/>
    <property type="molecule type" value="Genomic_DNA"/>
</dbReference>
<dbReference type="PATRIC" id="fig|1121307.3.peg.1904"/>
<reference evidence="1 2" key="1">
    <citation type="submission" date="2015-06" db="EMBL/GenBank/DDBJ databases">
        <title>Draft genome sequence of the purine-degrading Clostridium cylindrosporum HC-1 (DSM 605).</title>
        <authorList>
            <person name="Poehlein A."/>
            <person name="Schiel-Bengelsdorf B."/>
            <person name="Bengelsdorf F."/>
            <person name="Daniel R."/>
            <person name="Duerre P."/>
        </authorList>
    </citation>
    <scope>NUCLEOTIDE SEQUENCE [LARGE SCALE GENOMIC DNA]</scope>
    <source>
        <strain evidence="1 2">DSM 605</strain>
    </source>
</reference>
<dbReference type="OrthoDB" id="9814075at2"/>
<organism evidence="1 2">
    <name type="scientific">Clostridium cylindrosporum DSM 605</name>
    <dbReference type="NCBI Taxonomy" id="1121307"/>
    <lineage>
        <taxon>Bacteria</taxon>
        <taxon>Bacillati</taxon>
        <taxon>Bacillota</taxon>
        <taxon>Clostridia</taxon>
        <taxon>Eubacteriales</taxon>
        <taxon>Clostridiaceae</taxon>
        <taxon>Clostridium</taxon>
    </lineage>
</organism>
<protein>
    <submittedName>
        <fullName evidence="1">Uncharacterized protein</fullName>
    </submittedName>
</protein>
<evidence type="ECO:0000313" key="1">
    <source>
        <dbReference type="EMBL" id="KMT22275.1"/>
    </source>
</evidence>
<sequence>MSTFVYIFRTRVVVDGLKVHFYRDTSVGDVSKIDIGIALCHFHLTCVEEKISGGFKILNNIKDYGKYEYVTSWIK</sequence>
<dbReference type="Proteomes" id="UP000036756">
    <property type="component" value="Unassembled WGS sequence"/>
</dbReference>
<accession>A0A0J8D890</accession>
<dbReference type="AlphaFoldDB" id="A0A0J8D890"/>